<dbReference type="GeneID" id="85324461"/>
<comment type="caution">
    <text evidence="1">The sequence shown here is derived from an EMBL/GenBank/DDBJ whole genome shotgun (WGS) entry which is preliminary data.</text>
</comment>
<keyword evidence="2" id="KW-1185">Reference proteome</keyword>
<dbReference type="EMBL" id="JAUIRO010000002">
    <property type="protein sequence ID" value="KAK0727147.1"/>
    <property type="molecule type" value="Genomic_DNA"/>
</dbReference>
<accession>A0AA40E6T3</accession>
<gene>
    <name evidence="1" type="ORF">B0T26DRAFT_693260</name>
</gene>
<evidence type="ECO:0000313" key="1">
    <source>
        <dbReference type="EMBL" id="KAK0727147.1"/>
    </source>
</evidence>
<proteinExistence type="predicted"/>
<dbReference type="RefSeq" id="XP_060300003.1">
    <property type="nucleotide sequence ID" value="XM_060441191.1"/>
</dbReference>
<evidence type="ECO:0000313" key="2">
    <source>
        <dbReference type="Proteomes" id="UP001172101"/>
    </source>
</evidence>
<name>A0AA40E6T3_9PEZI</name>
<organism evidence="1 2">
    <name type="scientific">Lasiosphaeria miniovina</name>
    <dbReference type="NCBI Taxonomy" id="1954250"/>
    <lineage>
        <taxon>Eukaryota</taxon>
        <taxon>Fungi</taxon>
        <taxon>Dikarya</taxon>
        <taxon>Ascomycota</taxon>
        <taxon>Pezizomycotina</taxon>
        <taxon>Sordariomycetes</taxon>
        <taxon>Sordariomycetidae</taxon>
        <taxon>Sordariales</taxon>
        <taxon>Lasiosphaeriaceae</taxon>
        <taxon>Lasiosphaeria</taxon>
    </lineage>
</organism>
<dbReference type="AlphaFoldDB" id="A0AA40E6T3"/>
<sequence length="76" mass="8212">MAVPVANGADDADVLIPSVFPRWTVSVLKMLVWQWVALMSGLWYKLVQDSYLAWTGGAAAVAGKMVADKIVFNVTA</sequence>
<protein>
    <submittedName>
        <fullName evidence="1">Uncharacterized protein</fullName>
    </submittedName>
</protein>
<dbReference type="Proteomes" id="UP001172101">
    <property type="component" value="Unassembled WGS sequence"/>
</dbReference>
<reference evidence="1" key="1">
    <citation type="submission" date="2023-06" db="EMBL/GenBank/DDBJ databases">
        <title>Genome-scale phylogeny and comparative genomics of the fungal order Sordariales.</title>
        <authorList>
            <consortium name="Lawrence Berkeley National Laboratory"/>
            <person name="Hensen N."/>
            <person name="Bonometti L."/>
            <person name="Westerberg I."/>
            <person name="Brannstrom I.O."/>
            <person name="Guillou S."/>
            <person name="Cros-Aarteil S."/>
            <person name="Calhoun S."/>
            <person name="Haridas S."/>
            <person name="Kuo A."/>
            <person name="Mondo S."/>
            <person name="Pangilinan J."/>
            <person name="Riley R."/>
            <person name="LaButti K."/>
            <person name="Andreopoulos B."/>
            <person name="Lipzen A."/>
            <person name="Chen C."/>
            <person name="Yanf M."/>
            <person name="Daum C."/>
            <person name="Ng V."/>
            <person name="Clum A."/>
            <person name="Steindorff A."/>
            <person name="Ohm R."/>
            <person name="Martin F."/>
            <person name="Silar P."/>
            <person name="Natvig D."/>
            <person name="Lalanne C."/>
            <person name="Gautier V."/>
            <person name="Ament-velasquez S.L."/>
            <person name="Kruys A."/>
            <person name="Hutchinson M.I."/>
            <person name="Powell A.J."/>
            <person name="Barry K."/>
            <person name="Miller A.N."/>
            <person name="Grigoriev I.V."/>
            <person name="Debuchy R."/>
            <person name="Gladieux P."/>
            <person name="Thoren M.H."/>
            <person name="Johannesson H."/>
        </authorList>
    </citation>
    <scope>NUCLEOTIDE SEQUENCE</scope>
    <source>
        <strain evidence="1">SMH2392-1A</strain>
    </source>
</reference>